<proteinExistence type="predicted"/>
<comment type="caution">
    <text evidence="1">The sequence shown here is derived from an EMBL/GenBank/DDBJ whole genome shotgun (WGS) entry which is preliminary data.</text>
</comment>
<dbReference type="EMBL" id="JAHQIW010004548">
    <property type="protein sequence ID" value="KAJ1362840.1"/>
    <property type="molecule type" value="Genomic_DNA"/>
</dbReference>
<dbReference type="Proteomes" id="UP001196413">
    <property type="component" value="Unassembled WGS sequence"/>
</dbReference>
<dbReference type="AlphaFoldDB" id="A0AAD5MQF6"/>
<gene>
    <name evidence="1" type="ORF">KIN20_022533</name>
</gene>
<keyword evidence="2" id="KW-1185">Reference proteome</keyword>
<accession>A0AAD5MQF6</accession>
<reference evidence="1" key="1">
    <citation type="submission" date="2021-06" db="EMBL/GenBank/DDBJ databases">
        <title>Parelaphostrongylus tenuis whole genome reference sequence.</title>
        <authorList>
            <person name="Garwood T.J."/>
            <person name="Larsen P.A."/>
            <person name="Fountain-Jones N.M."/>
            <person name="Garbe J.R."/>
            <person name="Macchietto M.G."/>
            <person name="Kania S.A."/>
            <person name="Gerhold R.W."/>
            <person name="Richards J.E."/>
            <person name="Wolf T.M."/>
        </authorList>
    </citation>
    <scope>NUCLEOTIDE SEQUENCE</scope>
    <source>
        <strain evidence="1">MNPRO001-30</strain>
        <tissue evidence="1">Meninges</tissue>
    </source>
</reference>
<protein>
    <submittedName>
        <fullName evidence="1">Uncharacterized protein</fullName>
    </submittedName>
</protein>
<sequence length="145" mass="16888">MVSDFKSTDKPLQKRLHCQIKRKPSSKRIWCITSPLTLHVQKRKSFFERRENPPMDMETIYATADNILTTEYDAFLAPQGYLDRTKTQFMNNPLCRGKQIEPNGSLITQTTPYVHLERLMNMENNVKEKLDGRRRTPSAAFGPLK</sequence>
<evidence type="ECO:0000313" key="2">
    <source>
        <dbReference type="Proteomes" id="UP001196413"/>
    </source>
</evidence>
<evidence type="ECO:0000313" key="1">
    <source>
        <dbReference type="EMBL" id="KAJ1362840.1"/>
    </source>
</evidence>
<name>A0AAD5MQF6_PARTN</name>
<organism evidence="1 2">
    <name type="scientific">Parelaphostrongylus tenuis</name>
    <name type="common">Meningeal worm</name>
    <dbReference type="NCBI Taxonomy" id="148309"/>
    <lineage>
        <taxon>Eukaryota</taxon>
        <taxon>Metazoa</taxon>
        <taxon>Ecdysozoa</taxon>
        <taxon>Nematoda</taxon>
        <taxon>Chromadorea</taxon>
        <taxon>Rhabditida</taxon>
        <taxon>Rhabditina</taxon>
        <taxon>Rhabditomorpha</taxon>
        <taxon>Strongyloidea</taxon>
        <taxon>Metastrongylidae</taxon>
        <taxon>Parelaphostrongylus</taxon>
    </lineage>
</organism>